<protein>
    <submittedName>
        <fullName evidence="1">Uncharacterized protein</fullName>
    </submittedName>
</protein>
<organism evidence="1 2">
    <name type="scientific">Blattamonas nauphoetae</name>
    <dbReference type="NCBI Taxonomy" id="2049346"/>
    <lineage>
        <taxon>Eukaryota</taxon>
        <taxon>Metamonada</taxon>
        <taxon>Preaxostyla</taxon>
        <taxon>Oxymonadida</taxon>
        <taxon>Blattamonas</taxon>
    </lineage>
</organism>
<dbReference type="Proteomes" id="UP001281761">
    <property type="component" value="Unassembled WGS sequence"/>
</dbReference>
<evidence type="ECO:0000313" key="2">
    <source>
        <dbReference type="Proteomes" id="UP001281761"/>
    </source>
</evidence>
<evidence type="ECO:0000313" key="1">
    <source>
        <dbReference type="EMBL" id="KAK2958734.1"/>
    </source>
</evidence>
<reference evidence="1 2" key="1">
    <citation type="journal article" date="2022" name="bioRxiv">
        <title>Genomics of Preaxostyla Flagellates Illuminates Evolutionary Transitions and the Path Towards Mitochondrial Loss.</title>
        <authorList>
            <person name="Novak L.V.F."/>
            <person name="Treitli S.C."/>
            <person name="Pyrih J."/>
            <person name="Halakuc P."/>
            <person name="Pipaliya S.V."/>
            <person name="Vacek V."/>
            <person name="Brzon O."/>
            <person name="Soukal P."/>
            <person name="Eme L."/>
            <person name="Dacks J.B."/>
            <person name="Karnkowska A."/>
            <person name="Elias M."/>
            <person name="Hampl V."/>
        </authorList>
    </citation>
    <scope>NUCLEOTIDE SEQUENCE [LARGE SCALE GENOMIC DNA]</scope>
    <source>
        <strain evidence="1">NAU3</strain>
        <tissue evidence="1">Gut</tissue>
    </source>
</reference>
<comment type="caution">
    <text evidence="1">The sequence shown here is derived from an EMBL/GenBank/DDBJ whole genome shotgun (WGS) entry which is preliminary data.</text>
</comment>
<keyword evidence="2" id="KW-1185">Reference proteome</keyword>
<sequence>MNSVRFYVILSTKLDNVNHFMKRDTANTERDVGIFMLRLLFLNQKRAVQRPSKKFVGLSFTDSQKDAKEVLTSDYIVKRTVPDAGDGADEALSPDE</sequence>
<name>A0ABQ9Y4Y1_9EUKA</name>
<gene>
    <name evidence="1" type="ORF">BLNAU_6237</name>
</gene>
<proteinExistence type="predicted"/>
<accession>A0ABQ9Y4Y1</accession>
<dbReference type="EMBL" id="JARBJD010000035">
    <property type="protein sequence ID" value="KAK2958734.1"/>
    <property type="molecule type" value="Genomic_DNA"/>
</dbReference>